<name>A0A2Z2MRP0_9EURY</name>
<sequence>MKRVLAVLFTALLLMPLIGPEMGLAEDFQPKTYKQEFVFTIVIMPSGDANITLKTVWLEPKDEIEKQIEKILNETQNGNMTVEEAIEKFEEEQLRRYVEGLTQKGVEIVNESLKSYGIEEGNNITLVFNAIAKGFAKYYSYDDHWEVEVDPTRGYGSMNIPDTGLPFAIDMNNTFIIKLPENATLLSYPRPFVKQYNTSRFSVTSEVEGDTVVIRSYMYLEPFLPPEGYQALFGSYTDKTVTYRAPYKGEETYERSVMNEYVTLDIYTNGSVRLHMKDEYVEPKGEVAQRKAEIIAYGVENVTEYILRTYSLALGFQGALVDSGKVRILGLNETDAPLVIDAEYMLRNFTKYENDSYVYSFDPTLGLADQLQGNLQYEVNHTLYLTLNLPEGSEILELPDNVTDELNGNRLTVRVTREGNSVKVVSSVYLRYGAPAEDVKALLLKHENATIRYTIPAEEGSSLTDTQKMAAIVVAVLLIIGAVAIWKRR</sequence>
<dbReference type="OrthoDB" id="94709at2157"/>
<proteinExistence type="predicted"/>
<keyword evidence="1" id="KW-0472">Membrane</keyword>
<evidence type="ECO:0000313" key="2">
    <source>
        <dbReference type="EMBL" id="ASJ09424.1"/>
    </source>
</evidence>
<reference evidence="2 3" key="1">
    <citation type="submission" date="2016-04" db="EMBL/GenBank/DDBJ databases">
        <title>Complete genome sequence of Thermococcus siculi type strain RG-20.</title>
        <authorList>
            <person name="Oger P.M."/>
        </authorList>
    </citation>
    <scope>NUCLEOTIDE SEQUENCE [LARGE SCALE GENOMIC DNA]</scope>
    <source>
        <strain evidence="2 3">RG-20</strain>
    </source>
</reference>
<keyword evidence="3" id="KW-1185">Reference proteome</keyword>
<dbReference type="KEGG" id="tsl:A3L11_09355"/>
<gene>
    <name evidence="2" type="ORF">A3L11_09355</name>
</gene>
<protein>
    <submittedName>
        <fullName evidence="2">Uncharacterized protein</fullName>
    </submittedName>
</protein>
<evidence type="ECO:0000256" key="1">
    <source>
        <dbReference type="SAM" id="Phobius"/>
    </source>
</evidence>
<dbReference type="GeneID" id="33318444"/>
<feature type="transmembrane region" description="Helical" evidence="1">
    <location>
        <begin position="469"/>
        <end position="486"/>
    </location>
</feature>
<dbReference type="AlphaFoldDB" id="A0A2Z2MRP0"/>
<dbReference type="RefSeq" id="WP_088856652.1">
    <property type="nucleotide sequence ID" value="NZ_CP015103.1"/>
</dbReference>
<dbReference type="EMBL" id="CP015103">
    <property type="protein sequence ID" value="ASJ09424.1"/>
    <property type="molecule type" value="Genomic_DNA"/>
</dbReference>
<evidence type="ECO:0000313" key="3">
    <source>
        <dbReference type="Proteomes" id="UP000250125"/>
    </source>
</evidence>
<organism evidence="2 3">
    <name type="scientific">Thermococcus siculi</name>
    <dbReference type="NCBI Taxonomy" id="72803"/>
    <lineage>
        <taxon>Archaea</taxon>
        <taxon>Methanobacteriati</taxon>
        <taxon>Methanobacteriota</taxon>
        <taxon>Thermococci</taxon>
        <taxon>Thermococcales</taxon>
        <taxon>Thermococcaceae</taxon>
        <taxon>Thermococcus</taxon>
    </lineage>
</organism>
<accession>A0A2Z2MRP0</accession>
<keyword evidence="1" id="KW-1133">Transmembrane helix</keyword>
<keyword evidence="1" id="KW-0812">Transmembrane</keyword>
<dbReference type="Proteomes" id="UP000250125">
    <property type="component" value="Chromosome"/>
</dbReference>